<dbReference type="EMBL" id="CP001016">
    <property type="protein sequence ID" value="ACB94882.1"/>
    <property type="molecule type" value="Genomic_DNA"/>
</dbReference>
<feature type="transmembrane region" description="Helical" evidence="5">
    <location>
        <begin position="171"/>
        <end position="189"/>
    </location>
</feature>
<evidence type="ECO:0000256" key="3">
    <source>
        <dbReference type="ARBA" id="ARBA00022989"/>
    </source>
</evidence>
<evidence type="ECO:0000256" key="5">
    <source>
        <dbReference type="SAM" id="Phobius"/>
    </source>
</evidence>
<evidence type="ECO:0000256" key="4">
    <source>
        <dbReference type="ARBA" id="ARBA00023136"/>
    </source>
</evidence>
<keyword evidence="4 5" id="KW-0472">Membrane</keyword>
<organism evidence="7 8">
    <name type="scientific">Beijerinckia indica subsp. indica (strain ATCC 9039 / DSM 1715 / NCIMB 8712)</name>
    <dbReference type="NCBI Taxonomy" id="395963"/>
    <lineage>
        <taxon>Bacteria</taxon>
        <taxon>Pseudomonadati</taxon>
        <taxon>Pseudomonadota</taxon>
        <taxon>Alphaproteobacteria</taxon>
        <taxon>Hyphomicrobiales</taxon>
        <taxon>Beijerinckiaceae</taxon>
        <taxon>Beijerinckia</taxon>
    </lineage>
</organism>
<reference evidence="8" key="1">
    <citation type="submission" date="2008-03" db="EMBL/GenBank/DDBJ databases">
        <title>Complete sequence of chromosome of Beijerinckia indica subsp. indica ATCC 9039.</title>
        <authorList>
            <consortium name="US DOE Joint Genome Institute"/>
            <person name="Copeland A."/>
            <person name="Lucas S."/>
            <person name="Lapidus A."/>
            <person name="Glavina del Rio T."/>
            <person name="Dalin E."/>
            <person name="Tice H."/>
            <person name="Bruce D."/>
            <person name="Goodwin L."/>
            <person name="Pitluck S."/>
            <person name="LaButti K."/>
            <person name="Schmutz J."/>
            <person name="Larimer F."/>
            <person name="Land M."/>
            <person name="Hauser L."/>
            <person name="Kyrpides N."/>
            <person name="Mikhailova N."/>
            <person name="Dunfield P.F."/>
            <person name="Dedysh S.N."/>
            <person name="Liesack W."/>
            <person name="Saw J.H."/>
            <person name="Alam M."/>
            <person name="Chen Y."/>
            <person name="Murrell J.C."/>
            <person name="Richardson P."/>
        </authorList>
    </citation>
    <scope>NUCLEOTIDE SEQUENCE [LARGE SCALE GENOMIC DNA]</scope>
    <source>
        <strain evidence="8">ATCC 9039 / DSM 1715 / NCIMB 8712</strain>
    </source>
</reference>
<dbReference type="InterPro" id="IPR009915">
    <property type="entry name" value="NnrU_dom"/>
</dbReference>
<feature type="transmembrane region" description="Helical" evidence="5">
    <location>
        <begin position="120"/>
        <end position="150"/>
    </location>
</feature>
<name>B2IJL0_BEII9</name>
<dbReference type="GO" id="GO:0016020">
    <property type="term" value="C:membrane"/>
    <property type="evidence" value="ECO:0007669"/>
    <property type="project" value="UniProtKB-SubCell"/>
</dbReference>
<dbReference type="Pfam" id="PF07298">
    <property type="entry name" value="NnrU"/>
    <property type="match status" value="1"/>
</dbReference>
<keyword evidence="8" id="KW-1185">Reference proteome</keyword>
<feature type="transmembrane region" description="Helical" evidence="5">
    <location>
        <begin position="7"/>
        <end position="27"/>
    </location>
</feature>
<feature type="transmembrane region" description="Helical" evidence="5">
    <location>
        <begin position="78"/>
        <end position="100"/>
    </location>
</feature>
<feature type="transmembrane region" description="Helical" evidence="5">
    <location>
        <begin position="47"/>
        <end position="66"/>
    </location>
</feature>
<evidence type="ECO:0000256" key="2">
    <source>
        <dbReference type="ARBA" id="ARBA00022692"/>
    </source>
</evidence>
<evidence type="ECO:0000313" key="7">
    <source>
        <dbReference type="EMBL" id="ACB94882.1"/>
    </source>
</evidence>
<sequence>MSESYSVMTLLICGLLIFLGIHSIHIFANDWRDRQITRLGLMRWKGLYSLMSLAGLVLIIVGFGQARTQPVMLYDPPMWLRHINALFTLIAFILVAAAYVPRNHLKAAIGHPMLAGVKTWAFGHLLATGMLHDSVLFGAFLAWAIFDFVISRRRDRATGTIYPAGSLQGDMITLAVGAILWGAFAFWLHRSLIGVNLFA</sequence>
<dbReference type="Proteomes" id="UP000001695">
    <property type="component" value="Chromosome"/>
</dbReference>
<evidence type="ECO:0000256" key="1">
    <source>
        <dbReference type="ARBA" id="ARBA00004141"/>
    </source>
</evidence>
<reference evidence="7 8" key="2">
    <citation type="journal article" date="2010" name="J. Bacteriol.">
        <title>Complete genome sequence of Beijerinckia indica subsp. indica.</title>
        <authorList>
            <person name="Tamas I."/>
            <person name="Dedysh S.N."/>
            <person name="Liesack W."/>
            <person name="Stott M.B."/>
            <person name="Alam M."/>
            <person name="Murrell J.C."/>
            <person name="Dunfield P.F."/>
        </authorList>
    </citation>
    <scope>NUCLEOTIDE SEQUENCE [LARGE SCALE GENOMIC DNA]</scope>
    <source>
        <strain evidence="8">ATCC 9039 / DSM 1715 / NCIMB 8712</strain>
    </source>
</reference>
<keyword evidence="2 5" id="KW-0812">Transmembrane</keyword>
<proteinExistence type="predicted"/>
<evidence type="ECO:0000313" key="8">
    <source>
        <dbReference type="Proteomes" id="UP000001695"/>
    </source>
</evidence>
<evidence type="ECO:0000259" key="6">
    <source>
        <dbReference type="Pfam" id="PF07298"/>
    </source>
</evidence>
<dbReference type="HOGENOM" id="CLU_104582_1_0_5"/>
<accession>B2IJL0</accession>
<dbReference type="eggNOG" id="COG4094">
    <property type="taxonomic scope" value="Bacteria"/>
</dbReference>
<comment type="subcellular location">
    <subcellularLocation>
        <location evidence="1">Membrane</location>
        <topology evidence="1">Multi-pass membrane protein</topology>
    </subcellularLocation>
</comment>
<dbReference type="KEGG" id="bid:Bind_1240"/>
<dbReference type="AlphaFoldDB" id="B2IJL0"/>
<feature type="domain" description="NnrU" evidence="6">
    <location>
        <begin position="10"/>
        <end position="196"/>
    </location>
</feature>
<gene>
    <name evidence="7" type="ordered locus">Bind_1240</name>
</gene>
<keyword evidence="3 5" id="KW-1133">Transmembrane helix</keyword>
<protein>
    <submittedName>
        <fullName evidence="7">NnrUfamily protein</fullName>
    </submittedName>
</protein>